<accession>A0A164V2I5</accession>
<name>A0A164V2I5_9AGAM</name>
<reference evidence="2 3" key="1">
    <citation type="journal article" date="2016" name="Mol. Biol. Evol.">
        <title>Comparative Genomics of Early-Diverging Mushroom-Forming Fungi Provides Insights into the Origins of Lignocellulose Decay Capabilities.</title>
        <authorList>
            <person name="Nagy L.G."/>
            <person name="Riley R."/>
            <person name="Tritt A."/>
            <person name="Adam C."/>
            <person name="Daum C."/>
            <person name="Floudas D."/>
            <person name="Sun H."/>
            <person name="Yadav J.S."/>
            <person name="Pangilinan J."/>
            <person name="Larsson K.H."/>
            <person name="Matsuura K."/>
            <person name="Barry K."/>
            <person name="Labutti K."/>
            <person name="Kuo R."/>
            <person name="Ohm R.A."/>
            <person name="Bhattacharya S.S."/>
            <person name="Shirouzu T."/>
            <person name="Yoshinaga Y."/>
            <person name="Martin F.M."/>
            <person name="Grigoriev I.V."/>
            <person name="Hibbett D.S."/>
        </authorList>
    </citation>
    <scope>NUCLEOTIDE SEQUENCE [LARGE SCALE GENOMIC DNA]</scope>
    <source>
        <strain evidence="2 3">HHB9708</strain>
    </source>
</reference>
<sequence>MVEVLVKRPFSRRLLSGTPSLAGSWLTFSRPHPLTAETLKSKEYSMVSCLMGPGEGTGSPSWSGNALVDDDSDPTVVRDKKLLASGPPGASYIVLHKPAMAFHPPAANNIAPDIHAESNKLKPYSGLYASSVSETFGGPSAFSVDGNVAQSPSDVQISERETEAAVSPGDEVDAQKSQSLTSLEDQSAMSAESGGVLTPQPAEIYTQPSVAVSQPSEGAFWPSSDSIGSLGLEGITAPTNVKFPVLHISLSAHVASKLKQKKKLERRRHRQMERSYGQYLHVPHLPAALSADDVALHETSPDDHMVLPSCSIQKCHPTIICSEY</sequence>
<feature type="compositionally biased region" description="Polar residues" evidence="1">
    <location>
        <begin position="175"/>
        <end position="190"/>
    </location>
</feature>
<keyword evidence="3" id="KW-1185">Reference proteome</keyword>
<evidence type="ECO:0000256" key="1">
    <source>
        <dbReference type="SAM" id="MobiDB-lite"/>
    </source>
</evidence>
<organism evidence="2 3">
    <name type="scientific">Sistotremastrum niveocremeum HHB9708</name>
    <dbReference type="NCBI Taxonomy" id="1314777"/>
    <lineage>
        <taxon>Eukaryota</taxon>
        <taxon>Fungi</taxon>
        <taxon>Dikarya</taxon>
        <taxon>Basidiomycota</taxon>
        <taxon>Agaricomycotina</taxon>
        <taxon>Agaricomycetes</taxon>
        <taxon>Sistotremastrales</taxon>
        <taxon>Sistotremastraceae</taxon>
        <taxon>Sertulicium</taxon>
        <taxon>Sertulicium niveocremeum</taxon>
    </lineage>
</organism>
<dbReference type="EMBL" id="KV419406">
    <property type="protein sequence ID" value="KZS93754.1"/>
    <property type="molecule type" value="Genomic_DNA"/>
</dbReference>
<gene>
    <name evidence="2" type="ORF">SISNIDRAFT_485362</name>
</gene>
<proteinExistence type="predicted"/>
<dbReference type="Proteomes" id="UP000076722">
    <property type="component" value="Unassembled WGS sequence"/>
</dbReference>
<evidence type="ECO:0000313" key="2">
    <source>
        <dbReference type="EMBL" id="KZS93754.1"/>
    </source>
</evidence>
<evidence type="ECO:0000313" key="3">
    <source>
        <dbReference type="Proteomes" id="UP000076722"/>
    </source>
</evidence>
<feature type="region of interest" description="Disordered" evidence="1">
    <location>
        <begin position="147"/>
        <end position="199"/>
    </location>
</feature>
<protein>
    <submittedName>
        <fullName evidence="2">Uncharacterized protein</fullName>
    </submittedName>
</protein>
<dbReference type="AlphaFoldDB" id="A0A164V2I5"/>